<evidence type="ECO:0000313" key="2">
    <source>
        <dbReference type="EMBL" id="NVK81214.1"/>
    </source>
</evidence>
<organism evidence="2 3">
    <name type="scientific">Streptomyces morookaense</name>
    <name type="common">Streptoverticillium morookaense</name>
    <dbReference type="NCBI Taxonomy" id="1970"/>
    <lineage>
        <taxon>Bacteria</taxon>
        <taxon>Bacillati</taxon>
        <taxon>Actinomycetota</taxon>
        <taxon>Actinomycetes</taxon>
        <taxon>Kitasatosporales</taxon>
        <taxon>Streptomycetaceae</taxon>
        <taxon>Streptomyces</taxon>
    </lineage>
</organism>
<evidence type="ECO:0000256" key="1">
    <source>
        <dbReference type="SAM" id="MobiDB-lite"/>
    </source>
</evidence>
<feature type="region of interest" description="Disordered" evidence="1">
    <location>
        <begin position="114"/>
        <end position="149"/>
    </location>
</feature>
<dbReference type="Proteomes" id="UP000587462">
    <property type="component" value="Unassembled WGS sequence"/>
</dbReference>
<gene>
    <name evidence="2" type="ORF">HG542_26670</name>
</gene>
<evidence type="ECO:0000313" key="3">
    <source>
        <dbReference type="Proteomes" id="UP000587462"/>
    </source>
</evidence>
<accession>A0A7Y7B931</accession>
<name>A0A7Y7B931_STRMO</name>
<dbReference type="EMBL" id="JABBXF010000073">
    <property type="protein sequence ID" value="NVK81214.1"/>
    <property type="molecule type" value="Genomic_DNA"/>
</dbReference>
<sequence>MGGQLHAEAEVLKAFKRRVDAILTNYLDSEGAPGRIAEAAPGTGHMGQNFAEVTALYGAYDAVHERLRTLSQLLADQIEALGTAVLGAGVGYENVDAGLRDRLLAIQRRTQELYNPALDPHPQRVVEPRGAAHEPQEAHGSDRSSEGSI</sequence>
<protein>
    <submittedName>
        <fullName evidence="2">Uncharacterized protein</fullName>
    </submittedName>
</protein>
<feature type="compositionally biased region" description="Basic and acidic residues" evidence="1">
    <location>
        <begin position="121"/>
        <end position="149"/>
    </location>
</feature>
<comment type="caution">
    <text evidence="2">The sequence shown here is derived from an EMBL/GenBank/DDBJ whole genome shotgun (WGS) entry which is preliminary data.</text>
</comment>
<reference evidence="2 3" key="1">
    <citation type="submission" date="2020-04" db="EMBL/GenBank/DDBJ databases">
        <title>Draft Genome Sequence of Streptomyces morookaense DSM 40503, an 8-azaguanine-producing strain.</title>
        <authorList>
            <person name="Qi J."/>
            <person name="Gao J.-M."/>
        </authorList>
    </citation>
    <scope>NUCLEOTIDE SEQUENCE [LARGE SCALE GENOMIC DNA]</scope>
    <source>
        <strain evidence="2 3">DSM 40503</strain>
    </source>
</reference>
<proteinExistence type="predicted"/>
<dbReference type="RefSeq" id="WP_171085759.1">
    <property type="nucleotide sequence ID" value="NZ_BNBU01000005.1"/>
</dbReference>
<keyword evidence="3" id="KW-1185">Reference proteome</keyword>
<dbReference type="AlphaFoldDB" id="A0A7Y7B931"/>